<dbReference type="EMBL" id="JAMCCK010000114">
    <property type="protein sequence ID" value="MCL3999000.1"/>
    <property type="molecule type" value="Genomic_DNA"/>
</dbReference>
<organism evidence="1 2">
    <name type="scientific">Streptomyces lavenduligriseus</name>
    <dbReference type="NCBI Taxonomy" id="67315"/>
    <lineage>
        <taxon>Bacteria</taxon>
        <taxon>Bacillati</taxon>
        <taxon>Actinomycetota</taxon>
        <taxon>Actinomycetes</taxon>
        <taxon>Kitasatosporales</taxon>
        <taxon>Streptomycetaceae</taxon>
        <taxon>Streptomyces</taxon>
    </lineage>
</organism>
<dbReference type="Proteomes" id="UP001202052">
    <property type="component" value="Unassembled WGS sequence"/>
</dbReference>
<evidence type="ECO:0000313" key="1">
    <source>
        <dbReference type="EMBL" id="MCL3999000.1"/>
    </source>
</evidence>
<name>A0ABT0P5J2_9ACTN</name>
<gene>
    <name evidence="1" type="ORF">M4438_36860</name>
</gene>
<protein>
    <submittedName>
        <fullName evidence="1">Uncharacterized protein</fullName>
    </submittedName>
</protein>
<reference evidence="1 2" key="1">
    <citation type="submission" date="2022-05" db="EMBL/GenBank/DDBJ databases">
        <title>Genome Resource of Streptomyces lavenduligriseus GA1-1, a Strain with Broad-Spectrum Antifungal Activity against Phytopathogenic Fungi.</title>
        <authorList>
            <person name="Qi D."/>
        </authorList>
    </citation>
    <scope>NUCLEOTIDE SEQUENCE [LARGE SCALE GENOMIC DNA]</scope>
    <source>
        <strain evidence="1 2">GA1-1</strain>
    </source>
</reference>
<dbReference type="RefSeq" id="WP_249493536.1">
    <property type="nucleotide sequence ID" value="NZ_JAMCCK010000114.1"/>
</dbReference>
<proteinExistence type="predicted"/>
<comment type="caution">
    <text evidence="1">The sequence shown here is derived from an EMBL/GenBank/DDBJ whole genome shotgun (WGS) entry which is preliminary data.</text>
</comment>
<evidence type="ECO:0000313" key="2">
    <source>
        <dbReference type="Proteomes" id="UP001202052"/>
    </source>
</evidence>
<sequence length="94" mass="10036">MSIFLFVSRCGSDPTELAAYGHEFFPPAYVLKNGYMPDGESVGGWPMDALDPSRDYEEPILGVCLTVHSALFSSASETASATAAVPCTTINGWL</sequence>
<keyword evidence="2" id="KW-1185">Reference proteome</keyword>
<accession>A0ABT0P5J2</accession>